<protein>
    <submittedName>
        <fullName evidence="1">Uncharacterized protein DUF4160</fullName>
    </submittedName>
</protein>
<dbReference type="InterPro" id="IPR025427">
    <property type="entry name" value="DUF4160"/>
</dbReference>
<dbReference type="Proteomes" id="UP000320653">
    <property type="component" value="Unassembled WGS sequence"/>
</dbReference>
<dbReference type="AlphaFoldDB" id="A0A561QRF1"/>
<comment type="caution">
    <text evidence="1">The sequence shown here is derived from an EMBL/GenBank/DDBJ whole genome shotgun (WGS) entry which is preliminary data.</text>
</comment>
<gene>
    <name evidence="1" type="ORF">FHW37_104246</name>
</gene>
<reference evidence="1 2" key="1">
    <citation type="submission" date="2019-06" db="EMBL/GenBank/DDBJ databases">
        <title>Sorghum-associated microbial communities from plants grown in Nebraska, USA.</title>
        <authorList>
            <person name="Schachtman D."/>
        </authorList>
    </citation>
    <scope>NUCLEOTIDE SEQUENCE [LARGE SCALE GENOMIC DNA]</scope>
    <source>
        <strain evidence="1 2">1225</strain>
    </source>
</reference>
<dbReference type="EMBL" id="VIWP01000004">
    <property type="protein sequence ID" value="TWF52975.1"/>
    <property type="molecule type" value="Genomic_DNA"/>
</dbReference>
<name>A0A561QRF1_9HYPH</name>
<sequence length="78" mass="9135">MPTLLIWHGYKFRFYALDRGEPPHVHVVKDGKSLKVWLESVAVARNVGYNEREIERLLAVIAQHRSGWIEAWNDFFGI</sequence>
<accession>A0A561QRF1</accession>
<keyword evidence="2" id="KW-1185">Reference proteome</keyword>
<dbReference type="RefSeq" id="WP_145638446.1">
    <property type="nucleotide sequence ID" value="NZ_VIWP01000004.1"/>
</dbReference>
<dbReference type="OrthoDB" id="122670at2"/>
<organism evidence="1 2">
    <name type="scientific">Neorhizobium alkalisoli</name>
    <dbReference type="NCBI Taxonomy" id="528178"/>
    <lineage>
        <taxon>Bacteria</taxon>
        <taxon>Pseudomonadati</taxon>
        <taxon>Pseudomonadota</taxon>
        <taxon>Alphaproteobacteria</taxon>
        <taxon>Hyphomicrobiales</taxon>
        <taxon>Rhizobiaceae</taxon>
        <taxon>Rhizobium/Agrobacterium group</taxon>
        <taxon>Neorhizobium</taxon>
    </lineage>
</organism>
<evidence type="ECO:0000313" key="2">
    <source>
        <dbReference type="Proteomes" id="UP000320653"/>
    </source>
</evidence>
<evidence type="ECO:0000313" key="1">
    <source>
        <dbReference type="EMBL" id="TWF52975.1"/>
    </source>
</evidence>
<proteinExistence type="predicted"/>
<dbReference type="Pfam" id="PF13711">
    <property type="entry name" value="DUF4160"/>
    <property type="match status" value="1"/>
</dbReference>